<dbReference type="PROSITE" id="PS01187">
    <property type="entry name" value="EGF_CA"/>
    <property type="match status" value="1"/>
</dbReference>
<evidence type="ECO:0000256" key="3">
    <source>
        <dbReference type="ARBA" id="ARBA00022737"/>
    </source>
</evidence>
<sequence length="2027" mass="221619">MLCGVPKTPVMLIRHRENNTYLLSSVTRYELMQVLFLALILTQTLSNAEPATYSVEFSDTSLEFEYPKKQCYETNIHNLTYPRVYFPNEFRKVKIILIGKQHLSIVRSRNISQGFAELLTSPTGQRTQQAIDDTVQYREAAGILTIFVRGWQEKSVTHAAVFPLVAVLIAAAVAAAILIVIFVASCYHTQSQCGHYILPPVELPPEMTELNELTLSAFMAPDSSLSNTSYEETMEYPSPIEATSAQNDDYDSGGAVSGRGGGGGGSGIGSPSIPLSLTIAIVCCCCCCFGGVAVAAAGGGGGASSGLGVSGSFLDCYRPTASSMSLAKAAAVLIKLPTSLKLDSLEVFVQDPQSSVNLDDWTADGTWATPVRVFDAPDLPSDFAHAVAASQLDDACLDAAECQVAKGQGRLGCRPTTKEVGRAGGSSDRCLCIRGFEFYAPSGSCVDIDECSASRNSCSELAVCTNTVGFYRCLCRPGYYGNGKVCRECSRECPSGQFLVAECTPHRDIVCQDAVRPLSKEDNRLKDEDFKPVSEAEAATFKSVHSNNLIAENSLLKWRSHTVPLSGNGVTKQFVWAGSHPDLEVRLWVKDANLIPTYIDGNKKRADGRDASDNEFMSHLISYYSRKWQHLKEPRVYSSIMQNYCRQPVPLHYKVTLRRKKRVFSELHRISCSSPVEIDGIVYTCPPEYLPDDYYISRKLTSPCYKQNTLYTKYSRLGNYNPYSVSDLKLGVKLRRNSPNVLYCGWTTDLLSKLFNMTTEPERRATPAFDEAGLEPCQDFAANCLACRAEKFDNCDSRRNESWCSADCYGTQFCRDYYTEKCQTAKSSCGIGDVDEYSLTPIFDGLNPEEIGRSESRAENQSVRFQCHLHLQEPKNLFTAGYQILLRSGSSTWTGPAIESTAVQDSVVSLGNGGALRVSGTTALGFNRTVLLPDQLLLVGDHPLTAAAESTSASSAQLRLKRFESIRLNSSVWRHSVVKSNSDGLFSAEVQVRRPFSVSTATWRGGDGSAGCRMNASELLRPGPASLFVRDEPSWPPAAPPIRRADGGFAYSLPPAAGDASAAPAAVHFELLANESSLLRDYFCSNSDLGDNVLLQTPEGQLEPGTGLADHPDGGVGIGRWNLSITGFVLSTPAYLSVQVKDVANRALLFRQDWIVRGPENRFQAEFHFSFQAPSASSSSAASSAIPDADIEVDVDDCKQRSRIHLSRLRLQRSEDRKKQKKKQTKDSSFPSLASAGLSAASMFLPLLGGLGLAYLLLLGLLLLVRVCCRSRPPAAASAATVAAVRQQVLEQQLDLQQQQERRQYRSNKLPWQRKAAALIYTTGRICYCLCFSFSAVAAIALALTDSSYSAASRPPPAASTEPTTAWGGAALSVELDRLERIANSELNRQLRHLVDMRAACDRVLSSGLADLAKDFAAAVDKQALARFVGDKSIRRQLERRLASEHAAFTAELDGYLADQLDRLQGRIERRYDSYGDRVRAAYANPWLAFPLGIFNRSHFFVESLYGFQQRPSLLRKRDVDFMTFLEDTTAEEMHLLPTLLWNKFNQMVPRYGNLKFSSPSLNLAAISPQASSLPESPLGDSHRYFSSNDDSPVAATDGSTKPNSSAESNSDSKKSSATAWDPIVRLRLLLLALDLLLLVYRVHRTVATVRQICYGRIAIALAAPAARTKSFGKISASQQKQGASSKRRQGQLQLQPRSQQDRHSLRQSNRCRQIRESCLMSGHYLAFLCGLAAALVALLLLCLLRRGGAIDSLLLNGNSEAKPASILSRAAADWSALSSRQAERLNRPEFLGRLKKDSRTEASRLLQLVSRFAFDWKFLDSAYSAQACRLAPPGSPEAASLCSGPDDGLADASISARLLRFDDRVCNFLPVSGKNISSSATDDPSSPLSSLHLLASSSRSAVQMVSTVVLAALLLAACVHAFASLLFATVDAAGGFDYEPLADEAGLQGQQQQQQQQQLLRLLPTPPPGYDVFGRRTPPEAPAVASTGRLATVQQQQQQQHHQHQYSSLRHRTISTALPEIEESHV</sequence>
<dbReference type="Pfam" id="PF07645">
    <property type="entry name" value="EGF_CA"/>
    <property type="match status" value="1"/>
</dbReference>
<evidence type="ECO:0000256" key="7">
    <source>
        <dbReference type="SAM" id="MobiDB-lite"/>
    </source>
</evidence>
<evidence type="ECO:0000256" key="2">
    <source>
        <dbReference type="ARBA" id="ARBA00022729"/>
    </source>
</evidence>
<dbReference type="InterPro" id="IPR018097">
    <property type="entry name" value="EGF_Ca-bd_CS"/>
</dbReference>
<dbReference type="Gene3D" id="2.10.25.10">
    <property type="entry name" value="Laminin"/>
    <property type="match status" value="1"/>
</dbReference>
<dbReference type="CDD" id="cd00054">
    <property type="entry name" value="EGF_CA"/>
    <property type="match status" value="1"/>
</dbReference>
<evidence type="ECO:0000256" key="5">
    <source>
        <dbReference type="PROSITE-ProRule" id="PRU00076"/>
    </source>
</evidence>
<evidence type="ECO:0000256" key="1">
    <source>
        <dbReference type="ARBA" id="ARBA00022536"/>
    </source>
</evidence>
<keyword evidence="8" id="KW-0812">Transmembrane</keyword>
<evidence type="ECO:0000259" key="10">
    <source>
        <dbReference type="PROSITE" id="PS50050"/>
    </source>
</evidence>
<comment type="caution">
    <text evidence="11">The sequence shown here is derived from an EMBL/GenBank/DDBJ whole genome shotgun (WGS) entry which is preliminary data.</text>
</comment>
<evidence type="ECO:0000313" key="11">
    <source>
        <dbReference type="EMBL" id="PAA87510.1"/>
    </source>
</evidence>
<dbReference type="GO" id="GO:0005509">
    <property type="term" value="F:calcium ion binding"/>
    <property type="evidence" value="ECO:0007669"/>
    <property type="project" value="InterPro"/>
</dbReference>
<dbReference type="EMBL" id="NIVC01000227">
    <property type="protein sequence ID" value="PAA87510.1"/>
    <property type="molecule type" value="Genomic_DNA"/>
</dbReference>
<evidence type="ECO:0000259" key="9">
    <source>
        <dbReference type="PROSITE" id="PS50026"/>
    </source>
</evidence>
<feature type="disulfide bond" evidence="6">
    <location>
        <begin position="493"/>
        <end position="511"/>
    </location>
</feature>
<dbReference type="SMART" id="SM00181">
    <property type="entry name" value="EGF"/>
    <property type="match status" value="2"/>
</dbReference>
<dbReference type="STRING" id="282301.A0A267GNB1"/>
<feature type="transmembrane region" description="Helical" evidence="8">
    <location>
        <begin position="1316"/>
        <end position="1344"/>
    </location>
</feature>
<evidence type="ECO:0000256" key="4">
    <source>
        <dbReference type="ARBA" id="ARBA00023157"/>
    </source>
</evidence>
<evidence type="ECO:0000313" key="12">
    <source>
        <dbReference type="Proteomes" id="UP000215902"/>
    </source>
</evidence>
<feature type="transmembrane region" description="Helical" evidence="8">
    <location>
        <begin position="1243"/>
        <end position="1265"/>
    </location>
</feature>
<dbReference type="PANTHER" id="PTHR24039:SF48">
    <property type="entry name" value="FIBRILLIN-2 ISOFORM X1-RELATED"/>
    <property type="match status" value="1"/>
</dbReference>
<keyword evidence="8" id="KW-0472">Membrane</keyword>
<feature type="region of interest" description="Disordered" evidence="7">
    <location>
        <begin position="1590"/>
        <end position="1616"/>
    </location>
</feature>
<dbReference type="PROSITE" id="PS01186">
    <property type="entry name" value="EGF_2"/>
    <property type="match status" value="1"/>
</dbReference>
<comment type="caution">
    <text evidence="5">Lacks conserved residue(s) required for the propagation of feature annotation.</text>
</comment>
<feature type="domain" description="TNFR-Cys" evidence="10">
    <location>
        <begin position="474"/>
        <end position="511"/>
    </location>
</feature>
<dbReference type="OrthoDB" id="6247498at2759"/>
<protein>
    <recommendedName>
        <fullName evidence="13">EGF-like domain-containing protein</fullName>
    </recommendedName>
</protein>
<keyword evidence="3" id="KW-0677">Repeat</keyword>
<dbReference type="SUPFAM" id="SSF57184">
    <property type="entry name" value="Growth factor receptor domain"/>
    <property type="match status" value="1"/>
</dbReference>
<dbReference type="InterPro" id="IPR001368">
    <property type="entry name" value="TNFR/NGFR_Cys_rich_reg"/>
</dbReference>
<feature type="transmembrane region" description="Helical" evidence="8">
    <location>
        <begin position="159"/>
        <end position="184"/>
    </location>
</feature>
<feature type="region of interest" description="Disordered" evidence="7">
    <location>
        <begin position="242"/>
        <end position="263"/>
    </location>
</feature>
<gene>
    <name evidence="11" type="ORF">BOX15_Mlig001903g3</name>
</gene>
<keyword evidence="2" id="KW-0732">Signal</keyword>
<dbReference type="Gene3D" id="2.10.50.10">
    <property type="entry name" value="Tumor Necrosis Factor Receptor, subunit A, domain 2"/>
    <property type="match status" value="1"/>
</dbReference>
<dbReference type="InterPro" id="IPR001881">
    <property type="entry name" value="EGF-like_Ca-bd_dom"/>
</dbReference>
<feature type="domain" description="EGF-like" evidence="9">
    <location>
        <begin position="447"/>
        <end position="487"/>
    </location>
</feature>
<evidence type="ECO:0008006" key="13">
    <source>
        <dbReference type="Google" id="ProtNLM"/>
    </source>
</evidence>
<feature type="region of interest" description="Disordered" evidence="7">
    <location>
        <begin position="1675"/>
        <end position="1709"/>
    </location>
</feature>
<reference evidence="11 12" key="1">
    <citation type="submission" date="2017-06" db="EMBL/GenBank/DDBJ databases">
        <title>A platform for efficient transgenesis in Macrostomum lignano, a flatworm model organism for stem cell research.</title>
        <authorList>
            <person name="Berezikov E."/>
        </authorList>
    </citation>
    <scope>NUCLEOTIDE SEQUENCE [LARGE SCALE GENOMIC DNA]</scope>
    <source>
        <strain evidence="11">DV1</strain>
        <tissue evidence="11">Whole organism</tissue>
    </source>
</reference>
<keyword evidence="8" id="KW-1133">Transmembrane helix</keyword>
<dbReference type="InterPro" id="IPR000152">
    <property type="entry name" value="EGF-type_Asp/Asn_hydroxyl_site"/>
</dbReference>
<feature type="compositionally biased region" description="Low complexity" evidence="7">
    <location>
        <begin position="1676"/>
        <end position="1699"/>
    </location>
</feature>
<feature type="repeat" description="TNFR-Cys" evidence="6">
    <location>
        <begin position="474"/>
        <end position="511"/>
    </location>
</feature>
<dbReference type="SMART" id="SM00208">
    <property type="entry name" value="TNFR"/>
    <property type="match status" value="1"/>
</dbReference>
<dbReference type="PANTHER" id="PTHR24039">
    <property type="entry name" value="FIBRILLIN-RELATED"/>
    <property type="match status" value="1"/>
</dbReference>
<proteinExistence type="predicted"/>
<dbReference type="InterPro" id="IPR000742">
    <property type="entry name" value="EGF"/>
</dbReference>
<dbReference type="PROSITE" id="PS50050">
    <property type="entry name" value="TNFR_NGFR_2"/>
    <property type="match status" value="1"/>
</dbReference>
<feature type="transmembrane region" description="Helical" evidence="8">
    <location>
        <begin position="1909"/>
        <end position="1931"/>
    </location>
</feature>
<dbReference type="SMART" id="SM00179">
    <property type="entry name" value="EGF_CA"/>
    <property type="match status" value="1"/>
</dbReference>
<dbReference type="PROSITE" id="PS50026">
    <property type="entry name" value="EGF_3"/>
    <property type="match status" value="1"/>
</dbReference>
<name>A0A267GNB1_9PLAT</name>
<dbReference type="PROSITE" id="PS00010">
    <property type="entry name" value="ASX_HYDROXYL"/>
    <property type="match status" value="1"/>
</dbReference>
<keyword evidence="4 6" id="KW-1015">Disulfide bond</keyword>
<feature type="transmembrane region" description="Helical" evidence="8">
    <location>
        <begin position="1725"/>
        <end position="1745"/>
    </location>
</feature>
<keyword evidence="12" id="KW-1185">Reference proteome</keyword>
<keyword evidence="1 5" id="KW-0245">EGF-like domain</keyword>
<evidence type="ECO:0000256" key="8">
    <source>
        <dbReference type="SAM" id="Phobius"/>
    </source>
</evidence>
<dbReference type="InterPro" id="IPR009030">
    <property type="entry name" value="Growth_fac_rcpt_cys_sf"/>
</dbReference>
<dbReference type="FunFam" id="2.10.25.10:FF:000038">
    <property type="entry name" value="Fibrillin 2"/>
    <property type="match status" value="1"/>
</dbReference>
<accession>A0A267GNB1</accession>
<dbReference type="InterPro" id="IPR049883">
    <property type="entry name" value="NOTCH1_EGF-like"/>
</dbReference>
<dbReference type="Proteomes" id="UP000215902">
    <property type="component" value="Unassembled WGS sequence"/>
</dbReference>
<organism evidence="11 12">
    <name type="scientific">Macrostomum lignano</name>
    <dbReference type="NCBI Taxonomy" id="282301"/>
    <lineage>
        <taxon>Eukaryota</taxon>
        <taxon>Metazoa</taxon>
        <taxon>Spiralia</taxon>
        <taxon>Lophotrochozoa</taxon>
        <taxon>Platyhelminthes</taxon>
        <taxon>Rhabditophora</taxon>
        <taxon>Macrostomorpha</taxon>
        <taxon>Macrostomida</taxon>
        <taxon>Macrostomidae</taxon>
        <taxon>Macrostomum</taxon>
    </lineage>
</organism>
<evidence type="ECO:0000256" key="6">
    <source>
        <dbReference type="PROSITE-ProRule" id="PRU00206"/>
    </source>
</evidence>